<accession>A0A8B6BE21</accession>
<name>A0A8B6BE21_MYTGA</name>
<keyword evidence="1" id="KW-0863">Zinc-finger</keyword>
<evidence type="ECO:0000313" key="5">
    <source>
        <dbReference type="Proteomes" id="UP000596742"/>
    </source>
</evidence>
<dbReference type="OrthoDB" id="6057832at2759"/>
<dbReference type="AlphaFoldDB" id="A0A8B6BE21"/>
<dbReference type="PROSITE" id="PS50119">
    <property type="entry name" value="ZF_BBOX"/>
    <property type="match status" value="1"/>
</dbReference>
<comment type="caution">
    <text evidence="4">The sequence shown here is derived from an EMBL/GenBank/DDBJ whole genome shotgun (WGS) entry which is preliminary data.</text>
</comment>
<dbReference type="PANTHER" id="PTHR25462">
    <property type="entry name" value="BONUS, ISOFORM C-RELATED"/>
    <property type="match status" value="1"/>
</dbReference>
<evidence type="ECO:0000313" key="4">
    <source>
        <dbReference type="EMBL" id="VDH89117.1"/>
    </source>
</evidence>
<dbReference type="GO" id="GO:0061630">
    <property type="term" value="F:ubiquitin protein ligase activity"/>
    <property type="evidence" value="ECO:0007669"/>
    <property type="project" value="TreeGrafter"/>
</dbReference>
<dbReference type="GO" id="GO:0008270">
    <property type="term" value="F:zinc ion binding"/>
    <property type="evidence" value="ECO:0007669"/>
    <property type="project" value="UniProtKB-KW"/>
</dbReference>
<sequence>MANKLENNIYCGPCESQHLTNIAELWCPNCTEGLCSTCLKYHNVSKSTRMHKTITIENLTTLPDFVRDIDYAYSNHSNVLDLYCSVHEKTCCMDCITIDHSECPGITSLVKVVQGVKESAFYHSIMKNIEDLTEYASKVQKNRNENADKLQQEKRFLVEKVKSKRREITSHLDKLEEDLLQQIDSTMTQESQQINEAVSNLQTKIDTLAEYKGQISSMIENATEVQTFLGLKEIDKKIVKEEENMSRMVVEPGMKETSVNMEFANEIGGLVEEIKLVGTLELNKVTTAMHYAGTKSQLAKSLSNIKSGIDNIKLSCINKFQIPFNFQGKKIFAVVLY</sequence>
<organism evidence="4 5">
    <name type="scientific">Mytilus galloprovincialis</name>
    <name type="common">Mediterranean mussel</name>
    <dbReference type="NCBI Taxonomy" id="29158"/>
    <lineage>
        <taxon>Eukaryota</taxon>
        <taxon>Metazoa</taxon>
        <taxon>Spiralia</taxon>
        <taxon>Lophotrochozoa</taxon>
        <taxon>Mollusca</taxon>
        <taxon>Bivalvia</taxon>
        <taxon>Autobranchia</taxon>
        <taxon>Pteriomorphia</taxon>
        <taxon>Mytilida</taxon>
        <taxon>Mytiloidea</taxon>
        <taxon>Mytilidae</taxon>
        <taxon>Mytilinae</taxon>
        <taxon>Mytilus</taxon>
    </lineage>
</organism>
<gene>
    <name evidence="4" type="ORF">MGAL_10B042391</name>
</gene>
<dbReference type="InterPro" id="IPR000315">
    <property type="entry name" value="Znf_B-box"/>
</dbReference>
<feature type="coiled-coil region" evidence="2">
    <location>
        <begin position="147"/>
        <end position="178"/>
    </location>
</feature>
<dbReference type="EMBL" id="UYJE01000008">
    <property type="protein sequence ID" value="VDH89117.1"/>
    <property type="molecule type" value="Genomic_DNA"/>
</dbReference>
<keyword evidence="1" id="KW-0862">Zinc</keyword>
<protein>
    <recommendedName>
        <fullName evidence="3">B box-type domain-containing protein</fullName>
    </recommendedName>
</protein>
<feature type="domain" description="B box-type" evidence="3">
    <location>
        <begin position="6"/>
        <end position="56"/>
    </location>
</feature>
<evidence type="ECO:0000256" key="2">
    <source>
        <dbReference type="SAM" id="Coils"/>
    </source>
</evidence>
<dbReference type="Proteomes" id="UP000596742">
    <property type="component" value="Unassembled WGS sequence"/>
</dbReference>
<keyword evidence="2" id="KW-0175">Coiled coil</keyword>
<dbReference type="PANTHER" id="PTHR25462:SF305">
    <property type="entry name" value="RING-TYPE DOMAIN-CONTAINING PROTEIN"/>
    <property type="match status" value="1"/>
</dbReference>
<proteinExistence type="predicted"/>
<keyword evidence="1" id="KW-0479">Metal-binding</keyword>
<dbReference type="InterPro" id="IPR047153">
    <property type="entry name" value="TRIM45/56/19-like"/>
</dbReference>
<reference evidence="4" key="1">
    <citation type="submission" date="2018-11" db="EMBL/GenBank/DDBJ databases">
        <authorList>
            <person name="Alioto T."/>
            <person name="Alioto T."/>
        </authorList>
    </citation>
    <scope>NUCLEOTIDE SEQUENCE</scope>
</reference>
<evidence type="ECO:0000259" key="3">
    <source>
        <dbReference type="PROSITE" id="PS50119"/>
    </source>
</evidence>
<evidence type="ECO:0000256" key="1">
    <source>
        <dbReference type="PROSITE-ProRule" id="PRU00024"/>
    </source>
</evidence>
<dbReference type="CDD" id="cd19757">
    <property type="entry name" value="Bbox1"/>
    <property type="match status" value="1"/>
</dbReference>
<dbReference type="Gene3D" id="3.30.160.60">
    <property type="entry name" value="Classic Zinc Finger"/>
    <property type="match status" value="1"/>
</dbReference>
<dbReference type="GO" id="GO:0005654">
    <property type="term" value="C:nucleoplasm"/>
    <property type="evidence" value="ECO:0007669"/>
    <property type="project" value="TreeGrafter"/>
</dbReference>
<keyword evidence="5" id="KW-1185">Reference proteome</keyword>